<protein>
    <submittedName>
        <fullName evidence="2">Uncharacterized protein</fullName>
    </submittedName>
</protein>
<dbReference type="GeneID" id="7202391"/>
<name>B7G2Z0_PHATC</name>
<evidence type="ECO:0000313" key="2">
    <source>
        <dbReference type="EMBL" id="EEC46911.1"/>
    </source>
</evidence>
<feature type="compositionally biased region" description="Polar residues" evidence="1">
    <location>
        <begin position="159"/>
        <end position="169"/>
    </location>
</feature>
<feature type="region of interest" description="Disordered" evidence="1">
    <location>
        <begin position="146"/>
        <end position="219"/>
    </location>
</feature>
<dbReference type="Proteomes" id="UP000000759">
    <property type="component" value="Chromosome 13"/>
</dbReference>
<reference evidence="3" key="2">
    <citation type="submission" date="2008-08" db="EMBL/GenBank/DDBJ databases">
        <authorList>
            <consortium name="Diatom Consortium"/>
            <person name="Grigoriev I."/>
            <person name="Grimwood J."/>
            <person name="Kuo A."/>
            <person name="Otillar R.P."/>
            <person name="Salamov A."/>
            <person name="Detter J.C."/>
            <person name="Lindquist E."/>
            <person name="Shapiro H."/>
            <person name="Lucas S."/>
            <person name="Glavina del Rio T."/>
            <person name="Pitluck S."/>
            <person name="Rokhsar D."/>
            <person name="Bowler C."/>
        </authorList>
    </citation>
    <scope>GENOME REANNOTATION</scope>
    <source>
        <strain evidence="3">CCAP 1055/1</strain>
    </source>
</reference>
<evidence type="ECO:0000313" key="3">
    <source>
        <dbReference type="Proteomes" id="UP000000759"/>
    </source>
</evidence>
<reference evidence="2 3" key="1">
    <citation type="journal article" date="2008" name="Nature">
        <title>The Phaeodactylum genome reveals the evolutionary history of diatom genomes.</title>
        <authorList>
            <person name="Bowler C."/>
            <person name="Allen A.E."/>
            <person name="Badger J.H."/>
            <person name="Grimwood J."/>
            <person name="Jabbari K."/>
            <person name="Kuo A."/>
            <person name="Maheswari U."/>
            <person name="Martens C."/>
            <person name="Maumus F."/>
            <person name="Otillar R.P."/>
            <person name="Rayko E."/>
            <person name="Salamov A."/>
            <person name="Vandepoele K."/>
            <person name="Beszteri B."/>
            <person name="Gruber A."/>
            <person name="Heijde M."/>
            <person name="Katinka M."/>
            <person name="Mock T."/>
            <person name="Valentin K."/>
            <person name="Verret F."/>
            <person name="Berges J.A."/>
            <person name="Brownlee C."/>
            <person name="Cadoret J.P."/>
            <person name="Chiovitti A."/>
            <person name="Choi C.J."/>
            <person name="Coesel S."/>
            <person name="De Martino A."/>
            <person name="Detter J.C."/>
            <person name="Durkin C."/>
            <person name="Falciatore A."/>
            <person name="Fournet J."/>
            <person name="Haruta M."/>
            <person name="Huysman M.J."/>
            <person name="Jenkins B.D."/>
            <person name="Jiroutova K."/>
            <person name="Jorgensen R.E."/>
            <person name="Joubert Y."/>
            <person name="Kaplan A."/>
            <person name="Kroger N."/>
            <person name="Kroth P.G."/>
            <person name="La Roche J."/>
            <person name="Lindquist E."/>
            <person name="Lommer M."/>
            <person name="Martin-Jezequel V."/>
            <person name="Lopez P.J."/>
            <person name="Lucas S."/>
            <person name="Mangogna M."/>
            <person name="McGinnis K."/>
            <person name="Medlin L.K."/>
            <person name="Montsant A."/>
            <person name="Oudot-Le Secq M.P."/>
            <person name="Napoli C."/>
            <person name="Obornik M."/>
            <person name="Parker M.S."/>
            <person name="Petit J.L."/>
            <person name="Porcel B.M."/>
            <person name="Poulsen N."/>
            <person name="Robison M."/>
            <person name="Rychlewski L."/>
            <person name="Rynearson T.A."/>
            <person name="Schmutz J."/>
            <person name="Shapiro H."/>
            <person name="Siaut M."/>
            <person name="Stanley M."/>
            <person name="Sussman M.R."/>
            <person name="Taylor A.R."/>
            <person name="Vardi A."/>
            <person name="von Dassow P."/>
            <person name="Vyverman W."/>
            <person name="Willis A."/>
            <person name="Wyrwicz L.S."/>
            <person name="Rokhsar D.S."/>
            <person name="Weissenbach J."/>
            <person name="Armbrust E.V."/>
            <person name="Green B.R."/>
            <person name="Van de Peer Y."/>
            <person name="Grigoriev I.V."/>
        </authorList>
    </citation>
    <scope>NUCLEOTIDE SEQUENCE [LARGE SCALE GENOMIC DNA]</scope>
    <source>
        <strain evidence="2 3">CCAP 1055/1</strain>
    </source>
</reference>
<gene>
    <name evidence="2" type="ORF">PHATRDRAFT_47326</name>
</gene>
<dbReference type="OMA" id="QDICIES"/>
<dbReference type="RefSeq" id="XP_002181697.1">
    <property type="nucleotide sequence ID" value="XM_002181661.1"/>
</dbReference>
<sequence>MPRKRDRAAGNGALDAFGLLMNPRNSKKPSAASSRFVVCPAGCGKHVPSSNVNLHLDKCIRAQNICEREGSYIGREDTVNKVEAVSVEIGKPSHPMETAALTEQTSTSTHSLPRNTIEEDQEIATNKTDSVNSAFLPKMVPAEIAGRSPQRIENKTIVKPTTTEDTPSNYPAPDNGDEAFATKFGTQQTSEEDQTEHRTYQVTPDSAERPPQPKTKVPNVFSHMMNSSKATFSRPKPTKQVLHLSQDGSISLLFDTSDSPGPVAWSAIVLVKTRTSHDEDALTSSPEHPKIVQVTLSTAIPSYPDIEPSHRWVRRHSRLSVPVLKSILQKAVRRRKPLPAVKVAMELIDKSLGELLRRLPIIAIEDSTLHPALPLLVWLMMAHSKDYVLNPQLCRQVLQIVFEIAGCPYKDPLPYSTEGDTVHSRISLSSLDSGDDVLIWALLARAEYGGMKGDVLMLQQYANAWRQRMGEVSSTAPTTLVQQLHLPKPHVPVTWQNVPHIVHESAHKQALERIGLLGIEMLEISDLTLEGVDFHCSNILDELANDCHLVNVCHDLLLLSSSGEKMPAGMVDFRSWLVGFWKSCMWMYSAGVNRRRNLVTLVQPDNQGDKAVPSGSAMWNELLAPRVQEFQQNYLQQRLVRKHELDTK</sequence>
<dbReference type="InParanoid" id="B7G2Z0"/>
<keyword evidence="3" id="KW-1185">Reference proteome</keyword>
<dbReference type="HOGENOM" id="CLU_423049_0_0_1"/>
<dbReference type="KEGG" id="pti:PHATRDRAFT_47326"/>
<dbReference type="eggNOG" id="ENOG502S5HM">
    <property type="taxonomic scope" value="Eukaryota"/>
</dbReference>
<accession>B7G2Z0</accession>
<evidence type="ECO:0000256" key="1">
    <source>
        <dbReference type="SAM" id="MobiDB-lite"/>
    </source>
</evidence>
<proteinExistence type="predicted"/>
<dbReference type="PaxDb" id="2850-Phatr47326"/>
<dbReference type="AlphaFoldDB" id="B7G2Z0"/>
<organism evidence="2 3">
    <name type="scientific">Phaeodactylum tricornutum (strain CCAP 1055/1)</name>
    <dbReference type="NCBI Taxonomy" id="556484"/>
    <lineage>
        <taxon>Eukaryota</taxon>
        <taxon>Sar</taxon>
        <taxon>Stramenopiles</taxon>
        <taxon>Ochrophyta</taxon>
        <taxon>Bacillariophyta</taxon>
        <taxon>Bacillariophyceae</taxon>
        <taxon>Bacillariophycidae</taxon>
        <taxon>Naviculales</taxon>
        <taxon>Phaeodactylaceae</taxon>
        <taxon>Phaeodactylum</taxon>
    </lineage>
</organism>
<dbReference type="OrthoDB" id="47990at2759"/>
<dbReference type="EMBL" id="CM000615">
    <property type="protein sequence ID" value="EEC46911.1"/>
    <property type="molecule type" value="Genomic_DNA"/>
</dbReference>